<comment type="caution">
    <text evidence="1">The sequence shown here is derived from an EMBL/GenBank/DDBJ whole genome shotgun (WGS) entry which is preliminary data.</text>
</comment>
<evidence type="ECO:0000313" key="1">
    <source>
        <dbReference type="EMBL" id="CAG5045327.1"/>
    </source>
</evidence>
<dbReference type="Proteomes" id="UP000691718">
    <property type="component" value="Unassembled WGS sequence"/>
</dbReference>
<protein>
    <submittedName>
        <fullName evidence="1">(apollo) hypothetical protein</fullName>
    </submittedName>
</protein>
<accession>A0A8S3XYS5</accession>
<sequence length="336" mass="39313">MYNLTQNYIDSKYRNQSQPNLEANSFGNTENVEAKIKVEYSDETLDQNRPYDNFNSEKTEIIFNFDDNQENFNLNNIKIITLKLLLNRPVDNEEHKSIKKAVSSIILTLNNKNNEKRSVNTQTDEISVISLEEYNVFKIMIRNKIMKVLSHMTQKNSNGSLVNNYSQNTRNENILKFDNESCCEAVVKQSEKNKSIIMGVYNSIIKEMLHPAIENEENMKTIFNKTFTLVSEFISEILNNEMPNFTINSPDEKSFTDVNKINIKIDMNDETRLLLSQHIKQLQDFRQNQQIGYQYSTQQQHEEPQFGMQQSNNRYAQVQGVGTYNTNNWPRVCKCY</sequence>
<evidence type="ECO:0000313" key="2">
    <source>
        <dbReference type="Proteomes" id="UP000691718"/>
    </source>
</evidence>
<name>A0A8S3XYS5_PARAO</name>
<reference evidence="1" key="1">
    <citation type="submission" date="2021-04" db="EMBL/GenBank/DDBJ databases">
        <authorList>
            <person name="Tunstrom K."/>
        </authorList>
    </citation>
    <scope>NUCLEOTIDE SEQUENCE</scope>
</reference>
<dbReference type="AlphaFoldDB" id="A0A8S3XYS5"/>
<proteinExistence type="predicted"/>
<organism evidence="1 2">
    <name type="scientific">Parnassius apollo</name>
    <name type="common">Apollo butterfly</name>
    <name type="synonym">Papilio apollo</name>
    <dbReference type="NCBI Taxonomy" id="110799"/>
    <lineage>
        <taxon>Eukaryota</taxon>
        <taxon>Metazoa</taxon>
        <taxon>Ecdysozoa</taxon>
        <taxon>Arthropoda</taxon>
        <taxon>Hexapoda</taxon>
        <taxon>Insecta</taxon>
        <taxon>Pterygota</taxon>
        <taxon>Neoptera</taxon>
        <taxon>Endopterygota</taxon>
        <taxon>Lepidoptera</taxon>
        <taxon>Glossata</taxon>
        <taxon>Ditrysia</taxon>
        <taxon>Papilionoidea</taxon>
        <taxon>Papilionidae</taxon>
        <taxon>Parnassiinae</taxon>
        <taxon>Parnassini</taxon>
        <taxon>Parnassius</taxon>
        <taxon>Parnassius</taxon>
    </lineage>
</organism>
<gene>
    <name evidence="1" type="ORF">PAPOLLO_LOCUS23242</name>
</gene>
<keyword evidence="2" id="KW-1185">Reference proteome</keyword>
<dbReference type="EMBL" id="CAJQZP010001427">
    <property type="protein sequence ID" value="CAG5045327.1"/>
    <property type="molecule type" value="Genomic_DNA"/>
</dbReference>